<organism evidence="1 2">
    <name type="scientific">Basidiobolus ranarum</name>
    <dbReference type="NCBI Taxonomy" id="34480"/>
    <lineage>
        <taxon>Eukaryota</taxon>
        <taxon>Fungi</taxon>
        <taxon>Fungi incertae sedis</taxon>
        <taxon>Zoopagomycota</taxon>
        <taxon>Entomophthoromycotina</taxon>
        <taxon>Basidiobolomycetes</taxon>
        <taxon>Basidiobolales</taxon>
        <taxon>Basidiobolaceae</taxon>
        <taxon>Basidiobolus</taxon>
    </lineage>
</organism>
<protein>
    <submittedName>
        <fullName evidence="1">Uncharacterized protein</fullName>
    </submittedName>
</protein>
<keyword evidence="2" id="KW-1185">Reference proteome</keyword>
<sequence length="117" mass="13849">MTSAEYQEYTLLMIPKDLAHSLQDNKFLTTNNQLRNITNSPDEFIKNPEQLACLWMDNYFWRQDDKNYVALTCINFYREEPFGNFFEPFENHYSSGNVKKPTLLGVFLLSLVYSMIL</sequence>
<reference evidence="1 2" key="1">
    <citation type="submission" date="2023-04" db="EMBL/GenBank/DDBJ databases">
        <title>Genome of Basidiobolus ranarum AG-B5.</title>
        <authorList>
            <person name="Stajich J.E."/>
            <person name="Carter-House D."/>
            <person name="Gryganskyi A."/>
        </authorList>
    </citation>
    <scope>NUCLEOTIDE SEQUENCE [LARGE SCALE GENOMIC DNA]</scope>
    <source>
        <strain evidence="1 2">AG-B5</strain>
    </source>
</reference>
<name>A0ABR2WSA5_9FUNG</name>
<gene>
    <name evidence="1" type="ORF">K7432_008137</name>
</gene>
<dbReference type="EMBL" id="JASJQH010000437">
    <property type="protein sequence ID" value="KAK9764392.1"/>
    <property type="molecule type" value="Genomic_DNA"/>
</dbReference>
<dbReference type="Proteomes" id="UP001479436">
    <property type="component" value="Unassembled WGS sequence"/>
</dbReference>
<proteinExistence type="predicted"/>
<evidence type="ECO:0000313" key="1">
    <source>
        <dbReference type="EMBL" id="KAK9764392.1"/>
    </source>
</evidence>
<comment type="caution">
    <text evidence="1">The sequence shown here is derived from an EMBL/GenBank/DDBJ whole genome shotgun (WGS) entry which is preliminary data.</text>
</comment>
<evidence type="ECO:0000313" key="2">
    <source>
        <dbReference type="Proteomes" id="UP001479436"/>
    </source>
</evidence>
<accession>A0ABR2WSA5</accession>